<dbReference type="AlphaFoldDB" id="I5C549"/>
<comment type="caution">
    <text evidence="5">The sequence shown here is derived from an EMBL/GenBank/DDBJ whole genome shotgun (WGS) entry which is preliminary data.</text>
</comment>
<keyword evidence="1" id="KW-0677">Repeat</keyword>
<keyword evidence="6" id="KW-1185">Reference proteome</keyword>
<evidence type="ECO:0000256" key="3">
    <source>
        <dbReference type="PROSITE-ProRule" id="PRU00339"/>
    </source>
</evidence>
<evidence type="ECO:0000313" key="6">
    <source>
        <dbReference type="Proteomes" id="UP000005551"/>
    </source>
</evidence>
<dbReference type="SMART" id="SM00028">
    <property type="entry name" value="TPR"/>
    <property type="match status" value="3"/>
</dbReference>
<dbReference type="EMBL" id="AJYA01000017">
    <property type="protein sequence ID" value="EIM76951.1"/>
    <property type="molecule type" value="Genomic_DNA"/>
</dbReference>
<sequence>MHQQEEEAYIKSKNIKLVGIISQLLLLALLFFIAACNQQEDKKGRFLLKGNEKLKENDLRKAIDFYTEALAIDPNYRDALYNRALALERLRRFDEAIYDYGLILAANDQDYEVWFLRGLAHLDNGENYKALEDARAYYGRKVRPGKVIFYVGWRKKL</sequence>
<dbReference type="Proteomes" id="UP000005551">
    <property type="component" value="Unassembled WGS sequence"/>
</dbReference>
<dbReference type="InterPro" id="IPR019734">
    <property type="entry name" value="TPR_rpt"/>
</dbReference>
<evidence type="ECO:0000256" key="2">
    <source>
        <dbReference type="ARBA" id="ARBA00022803"/>
    </source>
</evidence>
<dbReference type="SUPFAM" id="SSF48452">
    <property type="entry name" value="TPR-like"/>
    <property type="match status" value="1"/>
</dbReference>
<organism evidence="5 6">
    <name type="scientific">Nitritalea halalkaliphila LW7</name>
    <dbReference type="NCBI Taxonomy" id="1189621"/>
    <lineage>
        <taxon>Bacteria</taxon>
        <taxon>Pseudomonadati</taxon>
        <taxon>Bacteroidota</taxon>
        <taxon>Cytophagia</taxon>
        <taxon>Cytophagales</taxon>
        <taxon>Cyclobacteriaceae</taxon>
        <taxon>Nitritalea</taxon>
    </lineage>
</organism>
<dbReference type="InterPro" id="IPR011990">
    <property type="entry name" value="TPR-like_helical_dom_sf"/>
</dbReference>
<keyword evidence="4" id="KW-0472">Membrane</keyword>
<dbReference type="InterPro" id="IPR050498">
    <property type="entry name" value="Ycf3"/>
</dbReference>
<protein>
    <submittedName>
        <fullName evidence="5">Uncharacterized protein</fullName>
    </submittedName>
</protein>
<gene>
    <name evidence="5" type="ORF">A3SI_08506</name>
</gene>
<feature type="transmembrane region" description="Helical" evidence="4">
    <location>
        <begin position="15"/>
        <end position="36"/>
    </location>
</feature>
<proteinExistence type="predicted"/>
<keyword evidence="4" id="KW-1133">Transmembrane helix</keyword>
<dbReference type="STRING" id="1189621.A3SI_08506"/>
<keyword evidence="2 3" id="KW-0802">TPR repeat</keyword>
<name>I5C549_9BACT</name>
<dbReference type="Pfam" id="PF13432">
    <property type="entry name" value="TPR_16"/>
    <property type="match status" value="1"/>
</dbReference>
<evidence type="ECO:0000313" key="5">
    <source>
        <dbReference type="EMBL" id="EIM76951.1"/>
    </source>
</evidence>
<dbReference type="PROSITE" id="PS50005">
    <property type="entry name" value="TPR"/>
    <property type="match status" value="1"/>
</dbReference>
<dbReference type="Gene3D" id="1.25.40.10">
    <property type="entry name" value="Tetratricopeptide repeat domain"/>
    <property type="match status" value="1"/>
</dbReference>
<dbReference type="PANTHER" id="PTHR44858:SF1">
    <property type="entry name" value="UDP-N-ACETYLGLUCOSAMINE--PEPTIDE N-ACETYLGLUCOSAMINYLTRANSFERASE SPINDLY-RELATED"/>
    <property type="match status" value="1"/>
</dbReference>
<evidence type="ECO:0000256" key="4">
    <source>
        <dbReference type="SAM" id="Phobius"/>
    </source>
</evidence>
<dbReference type="PANTHER" id="PTHR44858">
    <property type="entry name" value="TETRATRICOPEPTIDE REPEAT PROTEIN 6"/>
    <property type="match status" value="1"/>
</dbReference>
<accession>I5C549</accession>
<keyword evidence="4" id="KW-0812">Transmembrane</keyword>
<feature type="repeat" description="TPR" evidence="3">
    <location>
        <begin position="43"/>
        <end position="76"/>
    </location>
</feature>
<evidence type="ECO:0000256" key="1">
    <source>
        <dbReference type="ARBA" id="ARBA00022737"/>
    </source>
</evidence>
<dbReference type="RefSeq" id="WP_009054622.1">
    <property type="nucleotide sequence ID" value="NZ_AJYA01000017.1"/>
</dbReference>
<reference evidence="5 6" key="1">
    <citation type="submission" date="2012-05" db="EMBL/GenBank/DDBJ databases">
        <title>Genome sequence of Nitritalea halalkaliphila LW7.</title>
        <authorList>
            <person name="Jangir P.K."/>
            <person name="Singh A."/>
            <person name="Shivaji S."/>
            <person name="Sharma R."/>
        </authorList>
    </citation>
    <scope>NUCLEOTIDE SEQUENCE [LARGE SCALE GENOMIC DNA]</scope>
    <source>
        <strain evidence="5 6">LW7</strain>
    </source>
</reference>